<dbReference type="EMBL" id="NIDF01000018">
    <property type="protein sequence ID" value="TYJ56960.1"/>
    <property type="molecule type" value="Genomic_DNA"/>
</dbReference>
<name>A0A5D3B456_9TREE</name>
<protein>
    <submittedName>
        <fullName evidence="1">Uncharacterized protein</fullName>
    </submittedName>
</protein>
<evidence type="ECO:0000313" key="1">
    <source>
        <dbReference type="EMBL" id="TYJ56960.1"/>
    </source>
</evidence>
<feature type="non-terminal residue" evidence="1">
    <location>
        <position position="1"/>
    </location>
</feature>
<proteinExistence type="predicted"/>
<dbReference type="Proteomes" id="UP000322245">
    <property type="component" value="Unassembled WGS sequence"/>
</dbReference>
<gene>
    <name evidence="1" type="ORF">B9479_002406</name>
</gene>
<reference evidence="1 2" key="1">
    <citation type="submission" date="2017-05" db="EMBL/GenBank/DDBJ databases">
        <title>The Genome Sequence of Tsuchiyaea wingfieldii DSM 27421.</title>
        <authorList>
            <person name="Cuomo C."/>
            <person name="Passer A."/>
            <person name="Billmyre B."/>
            <person name="Heitman J."/>
        </authorList>
    </citation>
    <scope>NUCLEOTIDE SEQUENCE [LARGE SCALE GENOMIC DNA]</scope>
    <source>
        <strain evidence="1 2">DSM 27421</strain>
    </source>
</reference>
<comment type="caution">
    <text evidence="1">The sequence shown here is derived from an EMBL/GenBank/DDBJ whole genome shotgun (WGS) entry which is preliminary data.</text>
</comment>
<accession>A0A5D3B456</accession>
<keyword evidence="2" id="KW-1185">Reference proteome</keyword>
<dbReference type="AlphaFoldDB" id="A0A5D3B456"/>
<evidence type="ECO:0000313" key="2">
    <source>
        <dbReference type="Proteomes" id="UP000322245"/>
    </source>
</evidence>
<sequence>LAVVRDVAREVEEIPELMMRACRFPGLDGEGVIALDGVDDGCVGVMQDADEASRSFMVKGTSYMVCLTWFFSPHFLISSTGQKGDAAPFLWRVEVPNAPRWPYWPYKDGQLVFVSGPVEKRVDGVYVITLQSMHHVGSFSSSSASSSSPHMVSPVRRRPAVAFLGEPPAESSSSTTKSSK</sequence>
<organism evidence="1 2">
    <name type="scientific">Cryptococcus floricola</name>
    <dbReference type="NCBI Taxonomy" id="2591691"/>
    <lineage>
        <taxon>Eukaryota</taxon>
        <taxon>Fungi</taxon>
        <taxon>Dikarya</taxon>
        <taxon>Basidiomycota</taxon>
        <taxon>Agaricomycotina</taxon>
        <taxon>Tremellomycetes</taxon>
        <taxon>Tremellales</taxon>
        <taxon>Cryptococcaceae</taxon>
        <taxon>Cryptococcus</taxon>
    </lineage>
</organism>